<dbReference type="PANTHER" id="PTHR46270">
    <property type="entry name" value="ARMADILLO-TYPE FOLD-RELATED"/>
    <property type="match status" value="1"/>
</dbReference>
<dbReference type="AlphaFoldDB" id="A0A8B6DRR8"/>
<feature type="domain" description="TIR" evidence="2">
    <location>
        <begin position="455"/>
        <end position="574"/>
    </location>
</feature>
<evidence type="ECO:0000259" key="2">
    <source>
        <dbReference type="Pfam" id="PF13676"/>
    </source>
</evidence>
<dbReference type="PANTHER" id="PTHR46270:SF2">
    <property type="entry name" value="TIR DOMAIN-CONTAINING PROTEIN"/>
    <property type="match status" value="1"/>
</dbReference>
<organism evidence="3 4">
    <name type="scientific">Mytilus galloprovincialis</name>
    <name type="common">Mediterranean mussel</name>
    <dbReference type="NCBI Taxonomy" id="29158"/>
    <lineage>
        <taxon>Eukaryota</taxon>
        <taxon>Metazoa</taxon>
        <taxon>Spiralia</taxon>
        <taxon>Lophotrochozoa</taxon>
        <taxon>Mollusca</taxon>
        <taxon>Bivalvia</taxon>
        <taxon>Autobranchia</taxon>
        <taxon>Pteriomorphia</taxon>
        <taxon>Mytilida</taxon>
        <taxon>Mytiloidea</taxon>
        <taxon>Mytilidae</taxon>
        <taxon>Mytilinae</taxon>
        <taxon>Mytilus</taxon>
    </lineage>
</organism>
<dbReference type="Gene3D" id="3.40.50.10140">
    <property type="entry name" value="Toll/interleukin-1 receptor homology (TIR) domain"/>
    <property type="match status" value="1"/>
</dbReference>
<dbReference type="Proteomes" id="UP000596742">
    <property type="component" value="Unassembled WGS sequence"/>
</dbReference>
<dbReference type="SUPFAM" id="SSF52200">
    <property type="entry name" value="Toll/Interleukin receptor TIR domain"/>
    <property type="match status" value="1"/>
</dbReference>
<dbReference type="InterPro" id="IPR016024">
    <property type="entry name" value="ARM-type_fold"/>
</dbReference>
<dbReference type="SUPFAM" id="SSF48371">
    <property type="entry name" value="ARM repeat"/>
    <property type="match status" value="1"/>
</dbReference>
<dbReference type="InterPro" id="IPR035897">
    <property type="entry name" value="Toll_tir_struct_dom_sf"/>
</dbReference>
<sequence length="702" mass="80178">MDKYSKSVNGNIGANNGHMIQPNSKVHSAANTSINIVDKKMATEDGKTEIDEEEEKDDETREVVDILTETDFEVKKLELLEKAKKTMKEINNSQHDRTSEGHLTETLRSSILKIYNSYFWLKKSSIKRRTEYRLLLAGELILNDNNTLVIFCELCKTILHSGYRNSEGKSVGAIFKPLKNMIVFLQNITDNRDPNVCKTILEQSDFLKILIQKLHEWKEPHLKQELKENDNILLTTTLGTLHNIAQDEDSIPKLREIGIIEAVQPYIDSSSEIKRLASLAILANVVNEEESRILQSNDDLITFMVKSLKKAMHSKIRRCHGWSVREITRTVRMVARNNVNKRTVVTHGTLPLLVELADQPKYTEEQREAVKALWTLSFDKQNQSEMIENKDNICVIDIFIRHSKSEDSEVRRTCTKALWTMKDGLRTSQYYQQIVENLKLPDASKTSKATNDSHVMISYNWGHQKIMKHICSFLRNSGMKVWMDIDDMHGSTLQAMATAVEKADIVLVCFSQKYKNSDNCRAEAEYAFQLKKKIIPLKMEGGYKADGWLGFIIGAKLFYDFSGKYAFENKMKELIKDVQTSLQEMTDTATILPNTDIKVQALENNHVVSFSSTSSAKSTKMTVEIDKVKKWTPQRIAGWLDKNSLPRNLLGRLTGIEIAFLCVLVNESPDMYYKVIGEQLGVKDILTMAKLRFALEVLDTNA</sequence>
<comment type="caution">
    <text evidence="3">The sequence shown here is derived from an EMBL/GenBank/DDBJ whole genome shotgun (WGS) entry which is preliminary data.</text>
</comment>
<keyword evidence="4" id="KW-1185">Reference proteome</keyword>
<accession>A0A8B6DRR8</accession>
<gene>
    <name evidence="3" type="ORF">MGAL_10B023478</name>
</gene>
<dbReference type="InterPro" id="IPR011989">
    <property type="entry name" value="ARM-like"/>
</dbReference>
<dbReference type="SMART" id="SM00185">
    <property type="entry name" value="ARM"/>
    <property type="match status" value="2"/>
</dbReference>
<dbReference type="Pfam" id="PF13676">
    <property type="entry name" value="TIR_2"/>
    <property type="match status" value="1"/>
</dbReference>
<feature type="compositionally biased region" description="Polar residues" evidence="1">
    <location>
        <begin position="1"/>
        <end position="14"/>
    </location>
</feature>
<dbReference type="EMBL" id="UYJE01003935">
    <property type="protein sequence ID" value="VDI23529.1"/>
    <property type="molecule type" value="Genomic_DNA"/>
</dbReference>
<dbReference type="Gene3D" id="1.25.10.10">
    <property type="entry name" value="Leucine-rich Repeat Variant"/>
    <property type="match status" value="1"/>
</dbReference>
<evidence type="ECO:0000256" key="1">
    <source>
        <dbReference type="SAM" id="MobiDB-lite"/>
    </source>
</evidence>
<name>A0A8B6DRR8_MYTGA</name>
<proteinExistence type="predicted"/>
<dbReference type="GO" id="GO:0007165">
    <property type="term" value="P:signal transduction"/>
    <property type="evidence" value="ECO:0007669"/>
    <property type="project" value="InterPro"/>
</dbReference>
<dbReference type="InterPro" id="IPR000157">
    <property type="entry name" value="TIR_dom"/>
</dbReference>
<dbReference type="OrthoDB" id="2148946at2759"/>
<protein>
    <recommendedName>
        <fullName evidence="2">TIR domain-containing protein</fullName>
    </recommendedName>
</protein>
<evidence type="ECO:0000313" key="3">
    <source>
        <dbReference type="EMBL" id="VDI23529.1"/>
    </source>
</evidence>
<reference evidence="3" key="1">
    <citation type="submission" date="2018-11" db="EMBL/GenBank/DDBJ databases">
        <authorList>
            <person name="Alioto T."/>
            <person name="Alioto T."/>
        </authorList>
    </citation>
    <scope>NUCLEOTIDE SEQUENCE</scope>
</reference>
<dbReference type="InterPro" id="IPR000225">
    <property type="entry name" value="Armadillo"/>
</dbReference>
<feature type="region of interest" description="Disordered" evidence="1">
    <location>
        <begin position="1"/>
        <end position="23"/>
    </location>
</feature>
<evidence type="ECO:0000313" key="4">
    <source>
        <dbReference type="Proteomes" id="UP000596742"/>
    </source>
</evidence>